<name>A0A3E5EZ83_BACUN</name>
<reference evidence="3 4" key="1">
    <citation type="submission" date="2018-08" db="EMBL/GenBank/DDBJ databases">
        <title>A genome reference for cultivated species of the human gut microbiota.</title>
        <authorList>
            <person name="Zou Y."/>
            <person name="Xue W."/>
            <person name="Luo G."/>
        </authorList>
    </citation>
    <scope>NUCLEOTIDE SEQUENCE [LARGE SCALE GENOMIC DNA]</scope>
    <source>
        <strain evidence="3 4">OM03-4</strain>
    </source>
</reference>
<proteinExistence type="predicted"/>
<comment type="caution">
    <text evidence="3">The sequence shown here is derived from an EMBL/GenBank/DDBJ whole genome shotgun (WGS) entry which is preliminary data.</text>
</comment>
<dbReference type="PANTHER" id="PTHR46401">
    <property type="entry name" value="GLYCOSYLTRANSFERASE WBBK-RELATED"/>
    <property type="match status" value="1"/>
</dbReference>
<feature type="domain" description="Glycosyl transferase family 1" evidence="2">
    <location>
        <begin position="187"/>
        <end position="337"/>
    </location>
</feature>
<dbReference type="GO" id="GO:0009103">
    <property type="term" value="P:lipopolysaccharide biosynthetic process"/>
    <property type="evidence" value="ECO:0007669"/>
    <property type="project" value="TreeGrafter"/>
</dbReference>
<sequence>MRHICFLMPSVGFAPSGGFKVVFEYANRFYDDGYKVSIAFAASNLWRNQPFKERIKSIIRYFINKFPQRYTPYSWFNLNRSINLYPVWNLNERCVPVADIYVATAAETAIYLNQYKKVDYNRKFYLIQGYETWHIGESKLIETYKYNLKKIVIAPWLLDKIESYGTTATLIPNGFDFKYFRRYIDVSKKDKYLVTMLFHTSKLKGCGDAFKALEIVKTKIPQLHVNIFGFPSKPSNLPSWYSYYQQPNKKLHNEIYNTSAIYVGASYSEGFCLTPPEAMMCGCAVACTDIGGYKTVGIDGITALLSPVGDFRLLADNIIRLIENDELRYDIANNGYNYVQQFTWEKAYDKFQLYIDENY</sequence>
<evidence type="ECO:0000313" key="3">
    <source>
        <dbReference type="EMBL" id="RGN94262.1"/>
    </source>
</evidence>
<dbReference type="Gene3D" id="3.40.50.11090">
    <property type="match status" value="1"/>
</dbReference>
<keyword evidence="1 3" id="KW-0808">Transferase</keyword>
<evidence type="ECO:0000256" key="1">
    <source>
        <dbReference type="ARBA" id="ARBA00022679"/>
    </source>
</evidence>
<dbReference type="EMBL" id="QSVA01000007">
    <property type="protein sequence ID" value="RGN94262.1"/>
    <property type="molecule type" value="Genomic_DNA"/>
</dbReference>
<dbReference type="PANTHER" id="PTHR46401:SF2">
    <property type="entry name" value="GLYCOSYLTRANSFERASE WBBK-RELATED"/>
    <property type="match status" value="1"/>
</dbReference>
<dbReference type="SUPFAM" id="SSF53756">
    <property type="entry name" value="UDP-Glycosyltransferase/glycogen phosphorylase"/>
    <property type="match status" value="1"/>
</dbReference>
<dbReference type="Gene3D" id="3.40.50.2000">
    <property type="entry name" value="Glycogen Phosphorylase B"/>
    <property type="match status" value="1"/>
</dbReference>
<gene>
    <name evidence="3" type="ORF">DXB37_09340</name>
</gene>
<dbReference type="InterPro" id="IPR001296">
    <property type="entry name" value="Glyco_trans_1"/>
</dbReference>
<protein>
    <submittedName>
        <fullName evidence="3">Glycosyltransferase</fullName>
    </submittedName>
</protein>
<evidence type="ECO:0000313" key="4">
    <source>
        <dbReference type="Proteomes" id="UP000260759"/>
    </source>
</evidence>
<dbReference type="Pfam" id="PF00534">
    <property type="entry name" value="Glycos_transf_1"/>
    <property type="match status" value="1"/>
</dbReference>
<dbReference type="Proteomes" id="UP000260759">
    <property type="component" value="Unassembled WGS sequence"/>
</dbReference>
<dbReference type="RefSeq" id="WP_117600305.1">
    <property type="nucleotide sequence ID" value="NZ_JBCHGV010000014.1"/>
</dbReference>
<accession>A0A3E5EZ83</accession>
<organism evidence="3 4">
    <name type="scientific">Bacteroides uniformis</name>
    <dbReference type="NCBI Taxonomy" id="820"/>
    <lineage>
        <taxon>Bacteria</taxon>
        <taxon>Pseudomonadati</taxon>
        <taxon>Bacteroidota</taxon>
        <taxon>Bacteroidia</taxon>
        <taxon>Bacteroidales</taxon>
        <taxon>Bacteroidaceae</taxon>
        <taxon>Bacteroides</taxon>
    </lineage>
</organism>
<dbReference type="AlphaFoldDB" id="A0A3E5EZ83"/>
<dbReference type="GO" id="GO:0016757">
    <property type="term" value="F:glycosyltransferase activity"/>
    <property type="evidence" value="ECO:0007669"/>
    <property type="project" value="InterPro"/>
</dbReference>
<evidence type="ECO:0000259" key="2">
    <source>
        <dbReference type="Pfam" id="PF00534"/>
    </source>
</evidence>
<dbReference type="CDD" id="cd03801">
    <property type="entry name" value="GT4_PimA-like"/>
    <property type="match status" value="1"/>
</dbReference>